<reference evidence="4 5" key="1">
    <citation type="submission" date="2019-03" db="EMBL/GenBank/DDBJ databases">
        <title>Genomic Encyclopedia of Archaeal and Bacterial Type Strains, Phase II (KMG-II): from individual species to whole genera.</title>
        <authorList>
            <person name="Goeker M."/>
        </authorList>
    </citation>
    <scope>NUCLEOTIDE SEQUENCE [LARGE SCALE GENOMIC DNA]</scope>
    <source>
        <strain evidence="4 5">DSM 45499</strain>
    </source>
</reference>
<dbReference type="InterPro" id="IPR009057">
    <property type="entry name" value="Homeodomain-like_sf"/>
</dbReference>
<evidence type="ECO:0000313" key="5">
    <source>
        <dbReference type="Proteomes" id="UP000294927"/>
    </source>
</evidence>
<protein>
    <submittedName>
        <fullName evidence="4">TetR family transcriptional regulator</fullName>
    </submittedName>
</protein>
<dbReference type="PROSITE" id="PS01081">
    <property type="entry name" value="HTH_TETR_1"/>
    <property type="match status" value="1"/>
</dbReference>
<accession>A0A4R7VCL8</accession>
<dbReference type="InterPro" id="IPR001647">
    <property type="entry name" value="HTH_TetR"/>
</dbReference>
<proteinExistence type="predicted"/>
<keyword evidence="5" id="KW-1185">Reference proteome</keyword>
<dbReference type="PANTHER" id="PTHR30055">
    <property type="entry name" value="HTH-TYPE TRANSCRIPTIONAL REGULATOR RUTR"/>
    <property type="match status" value="1"/>
</dbReference>
<evidence type="ECO:0000256" key="1">
    <source>
        <dbReference type="ARBA" id="ARBA00023125"/>
    </source>
</evidence>
<dbReference type="InterPro" id="IPR050109">
    <property type="entry name" value="HTH-type_TetR-like_transc_reg"/>
</dbReference>
<dbReference type="Proteomes" id="UP000294927">
    <property type="component" value="Unassembled WGS sequence"/>
</dbReference>
<comment type="caution">
    <text evidence="4">The sequence shown here is derived from an EMBL/GenBank/DDBJ whole genome shotgun (WGS) entry which is preliminary data.</text>
</comment>
<dbReference type="PANTHER" id="PTHR30055:SF226">
    <property type="entry name" value="HTH-TYPE TRANSCRIPTIONAL REGULATOR PKSA"/>
    <property type="match status" value="1"/>
</dbReference>
<sequence>MSSDVNRAYRSPRRAEAARQTRQLIRDAAFRLFVEQGITVTTMRQIAAEAGVAERTVYTAFPSKIALFHEVMDIRTVGDELPVPVSDRAEFTASQSEPDPHEAVRQFVDFGCALLERVGDLIMAAIESSGADPDMREWSTRASDETSKNINAVAQAWKDAGFLRDDLTADEAGAAMYALSSPHVHHLLRRRQGWSVERYRTWVITTITTTMLS</sequence>
<dbReference type="GO" id="GO:0000976">
    <property type="term" value="F:transcription cis-regulatory region binding"/>
    <property type="evidence" value="ECO:0007669"/>
    <property type="project" value="TreeGrafter"/>
</dbReference>
<gene>
    <name evidence="4" type="ORF">CLV71_11030</name>
</gene>
<dbReference type="Pfam" id="PF00440">
    <property type="entry name" value="TetR_N"/>
    <property type="match status" value="1"/>
</dbReference>
<dbReference type="AlphaFoldDB" id="A0A4R7VCL8"/>
<organism evidence="4 5">
    <name type="scientific">Actinophytocola oryzae</name>
    <dbReference type="NCBI Taxonomy" id="502181"/>
    <lineage>
        <taxon>Bacteria</taxon>
        <taxon>Bacillati</taxon>
        <taxon>Actinomycetota</taxon>
        <taxon>Actinomycetes</taxon>
        <taxon>Pseudonocardiales</taxon>
        <taxon>Pseudonocardiaceae</taxon>
    </lineage>
</organism>
<dbReference type="SUPFAM" id="SSF46689">
    <property type="entry name" value="Homeodomain-like"/>
    <property type="match status" value="1"/>
</dbReference>
<dbReference type="InterPro" id="IPR023772">
    <property type="entry name" value="DNA-bd_HTH_TetR-type_CS"/>
</dbReference>
<name>A0A4R7VCL8_9PSEU</name>
<evidence type="ECO:0000256" key="2">
    <source>
        <dbReference type="PROSITE-ProRule" id="PRU00335"/>
    </source>
</evidence>
<keyword evidence="1 2" id="KW-0238">DNA-binding</keyword>
<dbReference type="InterPro" id="IPR036271">
    <property type="entry name" value="Tet_transcr_reg_TetR-rel_C_sf"/>
</dbReference>
<dbReference type="PRINTS" id="PR00455">
    <property type="entry name" value="HTHTETR"/>
</dbReference>
<dbReference type="EMBL" id="SOCP01000010">
    <property type="protein sequence ID" value="TDV46850.1"/>
    <property type="molecule type" value="Genomic_DNA"/>
</dbReference>
<evidence type="ECO:0000313" key="4">
    <source>
        <dbReference type="EMBL" id="TDV46850.1"/>
    </source>
</evidence>
<dbReference type="Gene3D" id="1.10.357.10">
    <property type="entry name" value="Tetracycline Repressor, domain 2"/>
    <property type="match status" value="1"/>
</dbReference>
<feature type="domain" description="HTH tetR-type" evidence="3">
    <location>
        <begin position="19"/>
        <end position="79"/>
    </location>
</feature>
<dbReference type="SUPFAM" id="SSF48498">
    <property type="entry name" value="Tetracyclin repressor-like, C-terminal domain"/>
    <property type="match status" value="1"/>
</dbReference>
<dbReference type="PROSITE" id="PS50977">
    <property type="entry name" value="HTH_TETR_2"/>
    <property type="match status" value="1"/>
</dbReference>
<feature type="DNA-binding region" description="H-T-H motif" evidence="2">
    <location>
        <begin position="42"/>
        <end position="61"/>
    </location>
</feature>
<dbReference type="RefSeq" id="WP_208297759.1">
    <property type="nucleotide sequence ID" value="NZ_SOCP01000010.1"/>
</dbReference>
<evidence type="ECO:0000259" key="3">
    <source>
        <dbReference type="PROSITE" id="PS50977"/>
    </source>
</evidence>
<dbReference type="GO" id="GO:0003700">
    <property type="term" value="F:DNA-binding transcription factor activity"/>
    <property type="evidence" value="ECO:0007669"/>
    <property type="project" value="TreeGrafter"/>
</dbReference>